<evidence type="ECO:0000313" key="6">
    <source>
        <dbReference type="Proteomes" id="UP000743370"/>
    </source>
</evidence>
<dbReference type="Proteomes" id="UP000743370">
    <property type="component" value="Unassembled WGS sequence"/>
</dbReference>
<evidence type="ECO:0000256" key="2">
    <source>
        <dbReference type="SAM" id="MobiDB-lite"/>
    </source>
</evidence>
<organism evidence="4 5">
    <name type="scientific">Phaseolus angularis</name>
    <name type="common">Azuki bean</name>
    <name type="synonym">Vigna angularis</name>
    <dbReference type="NCBI Taxonomy" id="3914"/>
    <lineage>
        <taxon>Eukaryota</taxon>
        <taxon>Viridiplantae</taxon>
        <taxon>Streptophyta</taxon>
        <taxon>Embryophyta</taxon>
        <taxon>Tracheophyta</taxon>
        <taxon>Spermatophyta</taxon>
        <taxon>Magnoliopsida</taxon>
        <taxon>eudicotyledons</taxon>
        <taxon>Gunneridae</taxon>
        <taxon>Pentapetalae</taxon>
        <taxon>rosids</taxon>
        <taxon>fabids</taxon>
        <taxon>Fabales</taxon>
        <taxon>Fabaceae</taxon>
        <taxon>Papilionoideae</taxon>
        <taxon>50 kb inversion clade</taxon>
        <taxon>NPAAA clade</taxon>
        <taxon>indigoferoid/millettioid clade</taxon>
        <taxon>Phaseoleae</taxon>
        <taxon>Vigna</taxon>
    </lineage>
</organism>
<keyword evidence="1" id="KW-0175">Coiled coil</keyword>
<feature type="compositionally biased region" description="Basic and acidic residues" evidence="2">
    <location>
        <begin position="249"/>
        <end position="262"/>
    </location>
</feature>
<feature type="coiled-coil region" evidence="1">
    <location>
        <begin position="30"/>
        <end position="103"/>
    </location>
</feature>
<reference evidence="5" key="1">
    <citation type="journal article" date="2015" name="Proc. Natl. Acad. Sci. U.S.A.">
        <title>Genome sequencing of adzuki bean (Vigna angularis) provides insight into high starch and low fat accumulation and domestication.</title>
        <authorList>
            <person name="Yang K."/>
            <person name="Tian Z."/>
            <person name="Chen C."/>
            <person name="Luo L."/>
            <person name="Zhao B."/>
            <person name="Wang Z."/>
            <person name="Yu L."/>
            <person name="Li Y."/>
            <person name="Sun Y."/>
            <person name="Li W."/>
            <person name="Chen Y."/>
            <person name="Li Y."/>
            <person name="Zhang Y."/>
            <person name="Ai D."/>
            <person name="Zhao J."/>
            <person name="Shang C."/>
            <person name="Ma Y."/>
            <person name="Wu B."/>
            <person name="Wang M."/>
            <person name="Gao L."/>
            <person name="Sun D."/>
            <person name="Zhang P."/>
            <person name="Guo F."/>
            <person name="Wang W."/>
            <person name="Li Y."/>
            <person name="Wang J."/>
            <person name="Varshney R.K."/>
            <person name="Wang J."/>
            <person name="Ling H.Q."/>
            <person name="Wan P."/>
        </authorList>
    </citation>
    <scope>NUCLEOTIDE SEQUENCE</scope>
    <source>
        <strain evidence="5">cv. Jingnong 6</strain>
    </source>
</reference>
<name>A0A0L9V7E0_PHAAN</name>
<feature type="region of interest" description="Disordered" evidence="2">
    <location>
        <begin position="243"/>
        <end position="274"/>
    </location>
</feature>
<dbReference type="Proteomes" id="UP000053144">
    <property type="component" value="Chromosome 8"/>
</dbReference>
<dbReference type="Gramene" id="KOM50589">
    <property type="protein sequence ID" value="KOM50589"/>
    <property type="gene ID" value="LR48_Vigan08g141600"/>
</dbReference>
<evidence type="ECO:0000256" key="1">
    <source>
        <dbReference type="SAM" id="Coils"/>
    </source>
</evidence>
<reference evidence="4" key="2">
    <citation type="submission" date="2015-02" db="EMBL/GenBank/DDBJ databases">
        <authorList>
            <person name="Chooi Y.-H."/>
        </authorList>
    </citation>
    <scope>NUCLEOTIDE SEQUENCE</scope>
    <source>
        <tissue evidence="4">Seedling</tissue>
    </source>
</reference>
<evidence type="ECO:0000313" key="5">
    <source>
        <dbReference type="Proteomes" id="UP000053144"/>
    </source>
</evidence>
<dbReference type="EMBL" id="CM003378">
    <property type="protein sequence ID" value="KOM50589.1"/>
    <property type="molecule type" value="Genomic_DNA"/>
</dbReference>
<dbReference type="EMBL" id="JABFOF010000005">
    <property type="protein sequence ID" value="KAG2397479.1"/>
    <property type="molecule type" value="Genomic_DNA"/>
</dbReference>
<accession>A0A0L9V7E0</accession>
<dbReference type="AlphaFoldDB" id="A0A0L9V7E0"/>
<sequence>MSEQQLVDASLEMACRAAVVNRHLAYASDRGKLRLQLKESENKIAALTLKLGEETAAHSLSKQKHVETLTDLSRSGEELKEKNEELSKSNQEHVATIRSLKEDNHKLTDYGKHLETAFLNMKKEKDALNAQIQARDLQIKEMGKAIVEEHTLGFEKALRHIPLLLNVSTEGVGFDIMKDVYQGLVPMPIKNIPDELEIDDPAVPTKNVPEGATAPTEITPGETVDLGENSQEKAGAMVTGAMVTGAPPKEVEGSKEASHPSAEENANPPVNVID</sequence>
<reference evidence="3 6" key="3">
    <citation type="submission" date="2020-05" db="EMBL/GenBank/DDBJ databases">
        <title>Vigna angularis (adzuki bean) Var. LongXiaoDou No. 4 denovo assembly.</title>
        <authorList>
            <person name="Xiang H."/>
        </authorList>
    </citation>
    <scope>NUCLEOTIDE SEQUENCE [LARGE SCALE GENOMIC DNA]</scope>
    <source>
        <tissue evidence="3">Leaf</tissue>
    </source>
</reference>
<feature type="region of interest" description="Disordered" evidence="2">
    <location>
        <begin position="202"/>
        <end position="225"/>
    </location>
</feature>
<protein>
    <submittedName>
        <fullName evidence="4">Uncharacterized protein</fullName>
    </submittedName>
</protein>
<evidence type="ECO:0000313" key="4">
    <source>
        <dbReference type="EMBL" id="KOM50589.1"/>
    </source>
</evidence>
<dbReference type="KEGG" id="var:108339004"/>
<evidence type="ECO:0000313" key="3">
    <source>
        <dbReference type="EMBL" id="KAG2397479.1"/>
    </source>
</evidence>
<gene>
    <name evidence="3" type="ORF">HKW66_Vig0142850</name>
    <name evidence="4" type="ORF">LR48_Vigan08g141600</name>
</gene>
<proteinExistence type="predicted"/>
<dbReference type="OrthoDB" id="10563571at2759"/>